<proteinExistence type="predicted"/>
<reference evidence="1" key="2">
    <citation type="submission" date="2025-09" db="UniProtKB">
        <authorList>
            <consortium name="EnsemblPlants"/>
        </authorList>
    </citation>
    <scope>IDENTIFICATION</scope>
</reference>
<reference evidence="1" key="1">
    <citation type="submission" date="2021-05" db="EMBL/GenBank/DDBJ databases">
        <authorList>
            <person name="Scholz U."/>
            <person name="Mascher M."/>
            <person name="Fiebig A."/>
        </authorList>
    </citation>
    <scope>NUCLEOTIDE SEQUENCE [LARGE SCALE GENOMIC DNA]</scope>
</reference>
<protein>
    <submittedName>
        <fullName evidence="1">Uncharacterized protein</fullName>
    </submittedName>
</protein>
<organism evidence="1 2">
    <name type="scientific">Avena sativa</name>
    <name type="common">Oat</name>
    <dbReference type="NCBI Taxonomy" id="4498"/>
    <lineage>
        <taxon>Eukaryota</taxon>
        <taxon>Viridiplantae</taxon>
        <taxon>Streptophyta</taxon>
        <taxon>Embryophyta</taxon>
        <taxon>Tracheophyta</taxon>
        <taxon>Spermatophyta</taxon>
        <taxon>Magnoliopsida</taxon>
        <taxon>Liliopsida</taxon>
        <taxon>Poales</taxon>
        <taxon>Poaceae</taxon>
        <taxon>BOP clade</taxon>
        <taxon>Pooideae</taxon>
        <taxon>Poodae</taxon>
        <taxon>Poeae</taxon>
        <taxon>Poeae Chloroplast Group 1 (Aveneae type)</taxon>
        <taxon>Aveninae</taxon>
        <taxon>Avena</taxon>
    </lineage>
</organism>
<evidence type="ECO:0000313" key="1">
    <source>
        <dbReference type="EnsemblPlants" id="AVESA.00010b.r2.5CG0922890.1.CDS"/>
    </source>
</evidence>
<name>A0ACD5Y7G8_AVESA</name>
<sequence length="224" mass="24593">MNPPKHENLPILNHTNMFHAESNSRNAPTSGIALSDSTEAMDILDLSEVPFDLNEQVGLLPPNYFTHLLMEEAIDGTPGLQVGTNAPTIDVHTVPADSEAGGFVADTNTTSLSQDDADDNEASSQQMDPHIRMCYDTLQGANEHYNAYAARTGFSIKVNRYRRSARTNELDKQQYVCNKFRKPRNDDGSGDTPDVVGPVLDSDSSDEEDRQNPELASIVSRIAK</sequence>
<evidence type="ECO:0000313" key="2">
    <source>
        <dbReference type="Proteomes" id="UP001732700"/>
    </source>
</evidence>
<dbReference type="Proteomes" id="UP001732700">
    <property type="component" value="Chromosome 5C"/>
</dbReference>
<accession>A0ACD5Y7G8</accession>
<keyword evidence="2" id="KW-1185">Reference proteome</keyword>
<dbReference type="EnsemblPlants" id="AVESA.00010b.r2.5CG0922890.1">
    <property type="protein sequence ID" value="AVESA.00010b.r2.5CG0922890.1.CDS"/>
    <property type="gene ID" value="AVESA.00010b.r2.5CG0922890"/>
</dbReference>